<protein>
    <recommendedName>
        <fullName evidence="1">DUF5017 domain-containing protein</fullName>
    </recommendedName>
</protein>
<dbReference type="InterPro" id="IPR032185">
    <property type="entry name" value="DUF5017"/>
</dbReference>
<dbReference type="Pfam" id="PF16409">
    <property type="entry name" value="DUF5017"/>
    <property type="match status" value="1"/>
</dbReference>
<dbReference type="STRING" id="634771.SAMN04488128_106416"/>
<name>A0A1T4TVN4_9BACT</name>
<gene>
    <name evidence="2" type="ORF">SAMN04488128_106416</name>
</gene>
<reference evidence="3" key="1">
    <citation type="submission" date="2017-02" db="EMBL/GenBank/DDBJ databases">
        <authorList>
            <person name="Varghese N."/>
            <person name="Submissions S."/>
        </authorList>
    </citation>
    <scope>NUCLEOTIDE SEQUENCE [LARGE SCALE GENOMIC DNA]</scope>
    <source>
        <strain evidence="3">DSM 22224</strain>
    </source>
</reference>
<accession>A0A1T4TVN4</accession>
<proteinExistence type="predicted"/>
<feature type="domain" description="DUF5017" evidence="1">
    <location>
        <begin position="16"/>
        <end position="66"/>
    </location>
</feature>
<dbReference type="PROSITE" id="PS51257">
    <property type="entry name" value="PROKAR_LIPOPROTEIN"/>
    <property type="match status" value="1"/>
</dbReference>
<sequence>MKTVLIILSILTMTVSCKKEPKLDTPDFNLTASSVTFEAGKEGQFDFEGTAGIISFYSGETGFEYAPPGTAGSVNKSVTVKGYSDARPTKFTYTYAAKGTYKAFFVAKNVNIYAGKEVVRAITVTVTD</sequence>
<keyword evidence="3" id="KW-1185">Reference proteome</keyword>
<organism evidence="2 3">
    <name type="scientific">Chitinophaga eiseniae</name>
    <dbReference type="NCBI Taxonomy" id="634771"/>
    <lineage>
        <taxon>Bacteria</taxon>
        <taxon>Pseudomonadati</taxon>
        <taxon>Bacteroidota</taxon>
        <taxon>Chitinophagia</taxon>
        <taxon>Chitinophagales</taxon>
        <taxon>Chitinophagaceae</taxon>
        <taxon>Chitinophaga</taxon>
    </lineage>
</organism>
<dbReference type="EMBL" id="FUWZ01000006">
    <property type="protein sequence ID" value="SKA44503.1"/>
    <property type="molecule type" value="Genomic_DNA"/>
</dbReference>
<evidence type="ECO:0000313" key="3">
    <source>
        <dbReference type="Proteomes" id="UP000190367"/>
    </source>
</evidence>
<evidence type="ECO:0000313" key="2">
    <source>
        <dbReference type="EMBL" id="SKA44503.1"/>
    </source>
</evidence>
<dbReference type="OrthoDB" id="676600at2"/>
<dbReference type="Proteomes" id="UP000190367">
    <property type="component" value="Unassembled WGS sequence"/>
</dbReference>
<dbReference type="AlphaFoldDB" id="A0A1T4TVN4"/>
<evidence type="ECO:0000259" key="1">
    <source>
        <dbReference type="Pfam" id="PF16409"/>
    </source>
</evidence>
<dbReference type="RefSeq" id="WP_078672756.1">
    <property type="nucleotide sequence ID" value="NZ_FUWZ01000006.1"/>
</dbReference>